<gene>
    <name evidence="11" type="primary">ehuD</name>
    <name evidence="11" type="ORF">FOZ76_26595</name>
</gene>
<evidence type="ECO:0000256" key="2">
    <source>
        <dbReference type="ARBA" id="ARBA00010072"/>
    </source>
</evidence>
<evidence type="ECO:0000313" key="12">
    <source>
        <dbReference type="Proteomes" id="UP000318405"/>
    </source>
</evidence>
<name>A0A556A6D8_9BURK</name>
<dbReference type="PANTHER" id="PTHR30614:SF0">
    <property type="entry name" value="L-CYSTINE TRANSPORT SYSTEM PERMEASE PROTEIN TCYL"/>
    <property type="match status" value="1"/>
</dbReference>
<sequence length="221" mass="24088">MIFDWAYALEILPLLGRALIVTIQATVLGMALAMPLGLVLALARRARLRLLSWPAALVIEFVRSTPLLVQLYFFFYVMPGLGLKFSPLLTGILALGLHYAAYCAEVYRAGIEGVPKGQWEAARALNLSPWRTATGIVLPQAIPPVVPALGNYLVAMFKDTPLLSAITVVEVLQQAKIIGSASFRYTEPITLAGVMFLVLSLAAAALVRYTERRLQLPGNRP</sequence>
<dbReference type="RefSeq" id="WP_143951329.1">
    <property type="nucleotide sequence ID" value="NZ_BAABMB010000002.1"/>
</dbReference>
<proteinExistence type="inferred from homology"/>
<keyword evidence="5 9" id="KW-0812">Transmembrane</keyword>
<evidence type="ECO:0000256" key="6">
    <source>
        <dbReference type="ARBA" id="ARBA00022970"/>
    </source>
</evidence>
<dbReference type="InterPro" id="IPR035906">
    <property type="entry name" value="MetI-like_sf"/>
</dbReference>
<dbReference type="GO" id="GO:0006865">
    <property type="term" value="P:amino acid transport"/>
    <property type="evidence" value="ECO:0007669"/>
    <property type="project" value="UniProtKB-KW"/>
</dbReference>
<dbReference type="Gene3D" id="1.10.3720.10">
    <property type="entry name" value="MetI-like"/>
    <property type="match status" value="1"/>
</dbReference>
<comment type="caution">
    <text evidence="11">The sequence shown here is derived from an EMBL/GenBank/DDBJ whole genome shotgun (WGS) entry which is preliminary data.</text>
</comment>
<comment type="similarity">
    <text evidence="2">Belongs to the binding-protein-dependent transport system permease family. HisMQ subfamily.</text>
</comment>
<evidence type="ECO:0000259" key="10">
    <source>
        <dbReference type="PROSITE" id="PS50928"/>
    </source>
</evidence>
<evidence type="ECO:0000256" key="1">
    <source>
        <dbReference type="ARBA" id="ARBA00004429"/>
    </source>
</evidence>
<keyword evidence="12" id="KW-1185">Reference proteome</keyword>
<dbReference type="Proteomes" id="UP000318405">
    <property type="component" value="Unassembled WGS sequence"/>
</dbReference>
<feature type="transmembrane region" description="Helical" evidence="9">
    <location>
        <begin position="20"/>
        <end position="43"/>
    </location>
</feature>
<dbReference type="EMBL" id="VLTJ01000044">
    <property type="protein sequence ID" value="TSH88460.1"/>
    <property type="molecule type" value="Genomic_DNA"/>
</dbReference>
<dbReference type="GO" id="GO:0022857">
    <property type="term" value="F:transmembrane transporter activity"/>
    <property type="evidence" value="ECO:0007669"/>
    <property type="project" value="InterPro"/>
</dbReference>
<dbReference type="InterPro" id="IPR043429">
    <property type="entry name" value="ArtM/GltK/GlnP/TcyL/YhdX-like"/>
</dbReference>
<dbReference type="InterPro" id="IPR014341">
    <property type="entry name" value="Ectoine_EhuD"/>
</dbReference>
<dbReference type="OrthoDB" id="7026155at2"/>
<evidence type="ECO:0000256" key="9">
    <source>
        <dbReference type="RuleBase" id="RU363032"/>
    </source>
</evidence>
<reference evidence="11 12" key="1">
    <citation type="submission" date="2019-07" db="EMBL/GenBank/DDBJ databases">
        <title>Qingshengfaniella alkalisoli gen. nov., sp. nov., isolated from saline soil.</title>
        <authorList>
            <person name="Xu L."/>
            <person name="Huang X.-X."/>
            <person name="Sun J.-Q."/>
        </authorList>
    </citation>
    <scope>NUCLEOTIDE SEQUENCE [LARGE SCALE GENOMIC DNA]</scope>
    <source>
        <strain evidence="11 12">DSM 27279</strain>
    </source>
</reference>
<evidence type="ECO:0000256" key="7">
    <source>
        <dbReference type="ARBA" id="ARBA00022989"/>
    </source>
</evidence>
<dbReference type="Pfam" id="PF00528">
    <property type="entry name" value="BPD_transp_1"/>
    <property type="match status" value="1"/>
</dbReference>
<keyword evidence="4" id="KW-1003">Cell membrane</keyword>
<dbReference type="AlphaFoldDB" id="A0A556A6D8"/>
<organism evidence="11 12">
    <name type="scientific">Verticiella sediminum</name>
    <dbReference type="NCBI Taxonomy" id="1247510"/>
    <lineage>
        <taxon>Bacteria</taxon>
        <taxon>Pseudomonadati</taxon>
        <taxon>Pseudomonadota</taxon>
        <taxon>Betaproteobacteria</taxon>
        <taxon>Burkholderiales</taxon>
        <taxon>Alcaligenaceae</taxon>
        <taxon>Verticiella</taxon>
    </lineage>
</organism>
<evidence type="ECO:0000313" key="11">
    <source>
        <dbReference type="EMBL" id="TSH88460.1"/>
    </source>
</evidence>
<dbReference type="InterPro" id="IPR010065">
    <property type="entry name" value="AA_ABC_transptr_permease_3TM"/>
</dbReference>
<keyword evidence="6" id="KW-0029">Amino-acid transport</keyword>
<evidence type="ECO:0000256" key="8">
    <source>
        <dbReference type="ARBA" id="ARBA00023136"/>
    </source>
</evidence>
<dbReference type="NCBIfam" id="TIGR01726">
    <property type="entry name" value="HEQRo_perm_3TM"/>
    <property type="match status" value="1"/>
</dbReference>
<dbReference type="InterPro" id="IPR000515">
    <property type="entry name" value="MetI-like"/>
</dbReference>
<feature type="domain" description="ABC transmembrane type-1" evidence="10">
    <location>
        <begin position="15"/>
        <end position="207"/>
    </location>
</feature>
<keyword evidence="3 9" id="KW-0813">Transport</keyword>
<dbReference type="NCBIfam" id="TIGR03003">
    <property type="entry name" value="ectoine_ehuD"/>
    <property type="match status" value="1"/>
</dbReference>
<accession>A0A556A6D8</accession>
<protein>
    <submittedName>
        <fullName evidence="11">Ectoine/hydroxyectoine ABC transporter permease subunit EhuD</fullName>
    </submittedName>
</protein>
<evidence type="ECO:0000256" key="3">
    <source>
        <dbReference type="ARBA" id="ARBA00022448"/>
    </source>
</evidence>
<feature type="transmembrane region" description="Helical" evidence="9">
    <location>
        <begin position="189"/>
        <end position="207"/>
    </location>
</feature>
<comment type="subcellular location">
    <subcellularLocation>
        <location evidence="1">Cell inner membrane</location>
        <topology evidence="1">Multi-pass membrane protein</topology>
    </subcellularLocation>
    <subcellularLocation>
        <location evidence="9">Cell membrane</location>
        <topology evidence="9">Multi-pass membrane protein</topology>
    </subcellularLocation>
</comment>
<keyword evidence="7 9" id="KW-1133">Transmembrane helix</keyword>
<evidence type="ECO:0000256" key="5">
    <source>
        <dbReference type="ARBA" id="ARBA00022692"/>
    </source>
</evidence>
<dbReference type="PROSITE" id="PS50928">
    <property type="entry name" value="ABC_TM1"/>
    <property type="match status" value="1"/>
</dbReference>
<evidence type="ECO:0000256" key="4">
    <source>
        <dbReference type="ARBA" id="ARBA00022475"/>
    </source>
</evidence>
<dbReference type="SUPFAM" id="SSF161098">
    <property type="entry name" value="MetI-like"/>
    <property type="match status" value="1"/>
</dbReference>
<dbReference type="PANTHER" id="PTHR30614">
    <property type="entry name" value="MEMBRANE COMPONENT OF AMINO ACID ABC TRANSPORTER"/>
    <property type="match status" value="1"/>
</dbReference>
<dbReference type="CDD" id="cd06261">
    <property type="entry name" value="TM_PBP2"/>
    <property type="match status" value="1"/>
</dbReference>
<dbReference type="GO" id="GO:0043190">
    <property type="term" value="C:ATP-binding cassette (ABC) transporter complex"/>
    <property type="evidence" value="ECO:0007669"/>
    <property type="project" value="InterPro"/>
</dbReference>
<keyword evidence="8 9" id="KW-0472">Membrane</keyword>